<comment type="similarity">
    <text evidence="1">Belongs to the LysR transcriptional regulatory family.</text>
</comment>
<proteinExistence type="inferred from homology"/>
<protein>
    <submittedName>
        <fullName evidence="6">Transcriptional regulator</fullName>
    </submittedName>
</protein>
<sequence length="312" mass="33649">MVLQDAVKPHTINAPMHFCINSHAIMDWDDARIYLGIYRAGTLRGAAAQLGIDQATAGRRLAALEAALNAKLFLRTPSGYLPTPAGEAAARSALAMEEAALALQREMQGIDNRLAGVVRVATTDTLAVHFVMAAMAALHAQHPEIRIELTVDTAITSLTRREADLAVRTLRPVEPDLVSRHLTRRAGGLFASRAYIERHGVPDVAAGLAGHDLVIFHPSVAPRQSRELGGAPVAGARIVMQVNTGMMLQEAVRAGLGIAELPIHMAGADPRLVRIWPEREHRYDLYLVMHNDLSRSARVRAVADAIVTGVPP</sequence>
<organism evidence="6 7">
    <name type="scientific">Pseudoduganella plicata</name>
    <dbReference type="NCBI Taxonomy" id="321984"/>
    <lineage>
        <taxon>Bacteria</taxon>
        <taxon>Pseudomonadati</taxon>
        <taxon>Pseudomonadota</taxon>
        <taxon>Betaproteobacteria</taxon>
        <taxon>Burkholderiales</taxon>
        <taxon>Oxalobacteraceae</taxon>
        <taxon>Telluria group</taxon>
        <taxon>Pseudoduganella</taxon>
    </lineage>
</organism>
<evidence type="ECO:0000256" key="3">
    <source>
        <dbReference type="ARBA" id="ARBA00023125"/>
    </source>
</evidence>
<dbReference type="SUPFAM" id="SSF53850">
    <property type="entry name" value="Periplasmic binding protein-like II"/>
    <property type="match status" value="1"/>
</dbReference>
<comment type="caution">
    <text evidence="6">The sequence shown here is derived from an EMBL/GenBank/DDBJ whole genome shotgun (WGS) entry which is preliminary data.</text>
</comment>
<reference evidence="6" key="2">
    <citation type="submission" date="2022-12" db="EMBL/GenBank/DDBJ databases">
        <authorList>
            <person name="Sun Q."/>
            <person name="Kim S."/>
        </authorList>
    </citation>
    <scope>NUCLEOTIDE SEQUENCE</scope>
    <source>
        <strain evidence="6">KCTC 12344</strain>
    </source>
</reference>
<dbReference type="GO" id="GO:0006351">
    <property type="term" value="P:DNA-templated transcription"/>
    <property type="evidence" value="ECO:0007669"/>
    <property type="project" value="TreeGrafter"/>
</dbReference>
<dbReference type="PANTHER" id="PTHR30537:SF3">
    <property type="entry name" value="TRANSCRIPTIONAL REGULATORY PROTEIN"/>
    <property type="match status" value="1"/>
</dbReference>
<feature type="domain" description="HTH lysR-type" evidence="5">
    <location>
        <begin position="26"/>
        <end position="83"/>
    </location>
</feature>
<dbReference type="SUPFAM" id="SSF46785">
    <property type="entry name" value="Winged helix' DNA-binding domain"/>
    <property type="match status" value="1"/>
</dbReference>
<dbReference type="GO" id="GO:0003700">
    <property type="term" value="F:DNA-binding transcription factor activity"/>
    <property type="evidence" value="ECO:0007669"/>
    <property type="project" value="InterPro"/>
</dbReference>
<dbReference type="InterPro" id="IPR036390">
    <property type="entry name" value="WH_DNA-bd_sf"/>
</dbReference>
<evidence type="ECO:0000313" key="7">
    <source>
        <dbReference type="Proteomes" id="UP000619512"/>
    </source>
</evidence>
<gene>
    <name evidence="6" type="ORF">GCM10007388_10320</name>
</gene>
<keyword evidence="3" id="KW-0238">DNA-binding</keyword>
<dbReference type="InterPro" id="IPR036388">
    <property type="entry name" value="WH-like_DNA-bd_sf"/>
</dbReference>
<dbReference type="InterPro" id="IPR005119">
    <property type="entry name" value="LysR_subst-bd"/>
</dbReference>
<dbReference type="AlphaFoldDB" id="A0AA87Y4L5"/>
<evidence type="ECO:0000256" key="1">
    <source>
        <dbReference type="ARBA" id="ARBA00009437"/>
    </source>
</evidence>
<dbReference type="EMBL" id="BMWW01000001">
    <property type="protein sequence ID" value="GGY79237.1"/>
    <property type="molecule type" value="Genomic_DNA"/>
</dbReference>
<dbReference type="Proteomes" id="UP000619512">
    <property type="component" value="Unassembled WGS sequence"/>
</dbReference>
<evidence type="ECO:0000256" key="4">
    <source>
        <dbReference type="ARBA" id="ARBA00023163"/>
    </source>
</evidence>
<accession>A0AA87Y4L5</accession>
<keyword evidence="2" id="KW-0805">Transcription regulation</keyword>
<evidence type="ECO:0000313" key="6">
    <source>
        <dbReference type="EMBL" id="GGY79237.1"/>
    </source>
</evidence>
<name>A0AA87Y4L5_9BURK</name>
<evidence type="ECO:0000259" key="5">
    <source>
        <dbReference type="PROSITE" id="PS50931"/>
    </source>
</evidence>
<dbReference type="Pfam" id="PF00126">
    <property type="entry name" value="HTH_1"/>
    <property type="match status" value="1"/>
</dbReference>
<evidence type="ECO:0000256" key="2">
    <source>
        <dbReference type="ARBA" id="ARBA00023015"/>
    </source>
</evidence>
<dbReference type="Pfam" id="PF03466">
    <property type="entry name" value="LysR_substrate"/>
    <property type="match status" value="1"/>
</dbReference>
<dbReference type="InterPro" id="IPR000847">
    <property type="entry name" value="LysR_HTH_N"/>
</dbReference>
<reference evidence="6" key="1">
    <citation type="journal article" date="2014" name="Int. J. Syst. Evol. Microbiol.">
        <title>Complete genome sequence of Corynebacterium casei LMG S-19264T (=DSM 44701T), isolated from a smear-ripened cheese.</title>
        <authorList>
            <consortium name="US DOE Joint Genome Institute (JGI-PGF)"/>
            <person name="Walter F."/>
            <person name="Albersmeier A."/>
            <person name="Kalinowski J."/>
            <person name="Ruckert C."/>
        </authorList>
    </citation>
    <scope>NUCLEOTIDE SEQUENCE</scope>
    <source>
        <strain evidence="6">KCTC 12344</strain>
    </source>
</reference>
<dbReference type="InterPro" id="IPR058163">
    <property type="entry name" value="LysR-type_TF_proteobact-type"/>
</dbReference>
<dbReference type="PROSITE" id="PS50931">
    <property type="entry name" value="HTH_LYSR"/>
    <property type="match status" value="1"/>
</dbReference>
<dbReference type="Gene3D" id="1.10.10.10">
    <property type="entry name" value="Winged helix-like DNA-binding domain superfamily/Winged helix DNA-binding domain"/>
    <property type="match status" value="1"/>
</dbReference>
<dbReference type="Gene3D" id="3.40.190.290">
    <property type="match status" value="1"/>
</dbReference>
<dbReference type="GO" id="GO:0043565">
    <property type="term" value="F:sequence-specific DNA binding"/>
    <property type="evidence" value="ECO:0007669"/>
    <property type="project" value="TreeGrafter"/>
</dbReference>
<keyword evidence="4" id="KW-0804">Transcription</keyword>
<dbReference type="PANTHER" id="PTHR30537">
    <property type="entry name" value="HTH-TYPE TRANSCRIPTIONAL REGULATOR"/>
    <property type="match status" value="1"/>
</dbReference>